<dbReference type="InterPro" id="IPR051091">
    <property type="entry name" value="O-Glucosyltr/Glycosyltrsf_90"/>
</dbReference>
<evidence type="ECO:0000313" key="3">
    <source>
        <dbReference type="Proteomes" id="UP000053317"/>
    </source>
</evidence>
<sequence length="603" mass="69777">METDLLSASSHPIDKLIRAADKRYRTLAKSETHTLTEAARIYRARRGRHPPPGFDAWFKIAKENNGVLIESFFDQIYDDLEPFWGANPHDLREFAKQWPYVISIRHGKPILRIQTEQPNFGNYWLFIWRDMIQEMPPLPDVDLSMWIGDEPRVMLAFQHVTEYMTRAEQQRRKQISLPIHRLRNYFPSYEKLKGKIFATDPLENYTSIAPREYWDFVVDACKPDDPVHTESYRLLNSSIPPVFSDNYTTGSLQGYVSNFSLSKSVCHNPNLRSLHGHMIWPHLSSIYTDLKPIFGVAKLAGASNDILVPTPEHWQNHGLYAGLDTTIPWKNKKAAAVWRGSATGGQHNESNWWGFQRHRLISMMNSTAVTYVEHEMRNLSKLSYQQLQAAHPKTFDWGLNNIAYPSQLLFNITAQAYDKLGAWAGNIADGGFTHQYCNPWRLMAPANECAYTTPYYSIVPKLNMSEILHHKYLPDVDGQSSSGRFRGFLESLSAPIKATIFTEWHDARLVPWKHFIPMSNEFQEWWGLMEYFVGYKGNSTNETTVKGHDAVGEMIGRDGSEWTHRVERKEDMMLYFYRVILEYARICADRRVELGFSDDLSMS</sequence>
<dbReference type="OrthoDB" id="541052at2759"/>
<dbReference type="Pfam" id="PF05686">
    <property type="entry name" value="Glyco_transf_90"/>
    <property type="match status" value="1"/>
</dbReference>
<gene>
    <name evidence="2" type="ORF">UCRPC4_g05129</name>
</gene>
<dbReference type="Proteomes" id="UP000053317">
    <property type="component" value="Unassembled WGS sequence"/>
</dbReference>
<organism evidence="2 3">
    <name type="scientific">Phaeomoniella chlamydospora</name>
    <name type="common">Phaeoacremonium chlamydosporum</name>
    <dbReference type="NCBI Taxonomy" id="158046"/>
    <lineage>
        <taxon>Eukaryota</taxon>
        <taxon>Fungi</taxon>
        <taxon>Dikarya</taxon>
        <taxon>Ascomycota</taxon>
        <taxon>Pezizomycotina</taxon>
        <taxon>Eurotiomycetes</taxon>
        <taxon>Chaetothyriomycetidae</taxon>
        <taxon>Phaeomoniellales</taxon>
        <taxon>Phaeomoniellaceae</taxon>
        <taxon>Phaeomoniella</taxon>
    </lineage>
</organism>
<reference evidence="2 3" key="1">
    <citation type="submission" date="2015-05" db="EMBL/GenBank/DDBJ databases">
        <title>Distinctive expansion of gene families associated with plant cell wall degradation and secondary metabolism in the genomes of grapevine trunk pathogens.</title>
        <authorList>
            <person name="Lawrence D.P."/>
            <person name="Travadon R."/>
            <person name="Rolshausen P.E."/>
            <person name="Baumgartner K."/>
        </authorList>
    </citation>
    <scope>NUCLEOTIDE SEQUENCE [LARGE SCALE GENOMIC DNA]</scope>
    <source>
        <strain evidence="2">UCRPC4</strain>
    </source>
</reference>
<dbReference type="PANTHER" id="PTHR12203:SF22">
    <property type="entry name" value="CAPSULE ASSOCIATED PROTEIN"/>
    <property type="match status" value="1"/>
</dbReference>
<reference evidence="2 3" key="2">
    <citation type="submission" date="2015-05" db="EMBL/GenBank/DDBJ databases">
        <authorList>
            <person name="Morales-Cruz A."/>
            <person name="Amrine K.C."/>
            <person name="Cantu D."/>
        </authorList>
    </citation>
    <scope>NUCLEOTIDE SEQUENCE [LARGE SCALE GENOMIC DNA]</scope>
    <source>
        <strain evidence="2">UCRPC4</strain>
    </source>
</reference>
<accession>A0A0G2E6Z7</accession>
<dbReference type="PANTHER" id="PTHR12203">
    <property type="entry name" value="KDEL LYS-ASP-GLU-LEU CONTAINING - RELATED"/>
    <property type="match status" value="1"/>
</dbReference>
<protein>
    <submittedName>
        <fullName evidence="2">Putative capsular associated protein</fullName>
    </submittedName>
</protein>
<evidence type="ECO:0000313" key="2">
    <source>
        <dbReference type="EMBL" id="KKY18131.1"/>
    </source>
</evidence>
<dbReference type="SMART" id="SM00672">
    <property type="entry name" value="CAP10"/>
    <property type="match status" value="1"/>
</dbReference>
<proteinExistence type="predicted"/>
<dbReference type="AlphaFoldDB" id="A0A0G2E6Z7"/>
<name>A0A0G2E6Z7_PHACM</name>
<dbReference type="InterPro" id="IPR006598">
    <property type="entry name" value="CAP10"/>
</dbReference>
<dbReference type="EMBL" id="LCWF01000131">
    <property type="protein sequence ID" value="KKY18131.1"/>
    <property type="molecule type" value="Genomic_DNA"/>
</dbReference>
<comment type="caution">
    <text evidence="2">The sequence shown here is derived from an EMBL/GenBank/DDBJ whole genome shotgun (WGS) entry which is preliminary data.</text>
</comment>
<feature type="domain" description="Glycosyl transferase CAP10" evidence="1">
    <location>
        <begin position="255"/>
        <end position="590"/>
    </location>
</feature>
<keyword evidence="3" id="KW-1185">Reference proteome</keyword>
<evidence type="ECO:0000259" key="1">
    <source>
        <dbReference type="SMART" id="SM00672"/>
    </source>
</evidence>